<protein>
    <submittedName>
        <fullName evidence="2">Uncharacterized protein</fullName>
    </submittedName>
</protein>
<evidence type="ECO:0000313" key="2">
    <source>
        <dbReference type="EMBL" id="KAK2173516.1"/>
    </source>
</evidence>
<name>A0AAD9NM80_RIDPI</name>
<reference evidence="2" key="1">
    <citation type="journal article" date="2023" name="Mol. Biol. Evol.">
        <title>Third-Generation Sequencing Reveals the Adaptive Role of the Epigenome in Three Deep-Sea Polychaetes.</title>
        <authorList>
            <person name="Perez M."/>
            <person name="Aroh O."/>
            <person name="Sun Y."/>
            <person name="Lan Y."/>
            <person name="Juniper S.K."/>
            <person name="Young C.R."/>
            <person name="Angers B."/>
            <person name="Qian P.Y."/>
        </authorList>
    </citation>
    <scope>NUCLEOTIDE SEQUENCE</scope>
    <source>
        <strain evidence="2">R07B-5</strain>
    </source>
</reference>
<keyword evidence="1" id="KW-0812">Transmembrane</keyword>
<keyword evidence="3" id="KW-1185">Reference proteome</keyword>
<gene>
    <name evidence="2" type="ORF">NP493_870g02004</name>
</gene>
<dbReference type="Proteomes" id="UP001209878">
    <property type="component" value="Unassembled WGS sequence"/>
</dbReference>
<dbReference type="EMBL" id="JAODUO010000869">
    <property type="protein sequence ID" value="KAK2173516.1"/>
    <property type="molecule type" value="Genomic_DNA"/>
</dbReference>
<feature type="transmembrane region" description="Helical" evidence="1">
    <location>
        <begin position="46"/>
        <end position="79"/>
    </location>
</feature>
<keyword evidence="1" id="KW-1133">Transmembrane helix</keyword>
<evidence type="ECO:0000313" key="3">
    <source>
        <dbReference type="Proteomes" id="UP001209878"/>
    </source>
</evidence>
<accession>A0AAD9NM80</accession>
<keyword evidence="1" id="KW-0472">Membrane</keyword>
<evidence type="ECO:0000256" key="1">
    <source>
        <dbReference type="SAM" id="Phobius"/>
    </source>
</evidence>
<organism evidence="2 3">
    <name type="scientific">Ridgeia piscesae</name>
    <name type="common">Tubeworm</name>
    <dbReference type="NCBI Taxonomy" id="27915"/>
    <lineage>
        <taxon>Eukaryota</taxon>
        <taxon>Metazoa</taxon>
        <taxon>Spiralia</taxon>
        <taxon>Lophotrochozoa</taxon>
        <taxon>Annelida</taxon>
        <taxon>Polychaeta</taxon>
        <taxon>Sedentaria</taxon>
        <taxon>Canalipalpata</taxon>
        <taxon>Sabellida</taxon>
        <taxon>Siboglinidae</taxon>
        <taxon>Ridgeia</taxon>
    </lineage>
</organism>
<dbReference type="AlphaFoldDB" id="A0AAD9NM80"/>
<proteinExistence type="predicted"/>
<comment type="caution">
    <text evidence="2">The sequence shown here is derived from an EMBL/GenBank/DDBJ whole genome shotgun (WGS) entry which is preliminary data.</text>
</comment>
<sequence length="106" mass="11929">MQIFSTVKISSSTGVFVNLNAKWSTVRHMILKLAEMKAKHISVSGLLRVCVLIVVDKLACLLFCIAIVMMMCTSCYFIVDSNVHQRTRALWDILTVPLLIVPFDVQ</sequence>